<feature type="region of interest" description="Disordered" evidence="1">
    <location>
        <begin position="1"/>
        <end position="29"/>
    </location>
</feature>
<name>A0A1V8TQR4_9PEZI</name>
<gene>
    <name evidence="2" type="ORF">B0A48_01827</name>
</gene>
<dbReference type="AlphaFoldDB" id="A0A1V8TQR4"/>
<feature type="compositionally biased region" description="Acidic residues" evidence="1">
    <location>
        <begin position="234"/>
        <end position="251"/>
    </location>
</feature>
<dbReference type="EMBL" id="NAJO01000003">
    <property type="protein sequence ID" value="OQO13598.1"/>
    <property type="molecule type" value="Genomic_DNA"/>
</dbReference>
<protein>
    <submittedName>
        <fullName evidence="2">Uncharacterized protein</fullName>
    </submittedName>
</protein>
<proteinExistence type="predicted"/>
<evidence type="ECO:0000313" key="3">
    <source>
        <dbReference type="Proteomes" id="UP000192596"/>
    </source>
</evidence>
<dbReference type="Proteomes" id="UP000192596">
    <property type="component" value="Unassembled WGS sequence"/>
</dbReference>
<evidence type="ECO:0000256" key="1">
    <source>
        <dbReference type="SAM" id="MobiDB-lite"/>
    </source>
</evidence>
<dbReference type="InParanoid" id="A0A1V8TQR4"/>
<organism evidence="2 3">
    <name type="scientific">Cryoendolithus antarcticus</name>
    <dbReference type="NCBI Taxonomy" id="1507870"/>
    <lineage>
        <taxon>Eukaryota</taxon>
        <taxon>Fungi</taxon>
        <taxon>Dikarya</taxon>
        <taxon>Ascomycota</taxon>
        <taxon>Pezizomycotina</taxon>
        <taxon>Dothideomycetes</taxon>
        <taxon>Dothideomycetidae</taxon>
        <taxon>Cladosporiales</taxon>
        <taxon>Cladosporiaceae</taxon>
        <taxon>Cryoendolithus</taxon>
    </lineage>
</organism>
<comment type="caution">
    <text evidence="2">The sequence shown here is derived from an EMBL/GenBank/DDBJ whole genome shotgun (WGS) entry which is preliminary data.</text>
</comment>
<reference evidence="3" key="1">
    <citation type="submission" date="2017-03" db="EMBL/GenBank/DDBJ databases">
        <title>Genomes of endolithic fungi from Antarctica.</title>
        <authorList>
            <person name="Coleine C."/>
            <person name="Masonjones S."/>
            <person name="Stajich J.E."/>
        </authorList>
    </citation>
    <scope>NUCLEOTIDE SEQUENCE [LARGE SCALE GENOMIC DNA]</scope>
    <source>
        <strain evidence="3">CCFEE 5527</strain>
    </source>
</reference>
<sequence>MAPTDALSHKQKKQNARGEQSISHVERSSTVHKPKITAFHTIANRLHDLELLAKIRVEAVIVPHVSDLVAPATVAALVASLPAGVGVVLEAPTTKLAPRVESDSIQASTTPASALSVASPLPAALPPVTPVLAFRLRPCFESDSTLEDVFSNLVSEIFSLPTAPPSPHLSAATLQWPEIVDEGIVGPLLPVRSTYRCLDSEIREVATGLNDDPSEDGEGCDGAVWEGKVVSEGAGDEEEEGSEWEAEAWGL</sequence>
<keyword evidence="3" id="KW-1185">Reference proteome</keyword>
<evidence type="ECO:0000313" key="2">
    <source>
        <dbReference type="EMBL" id="OQO13598.1"/>
    </source>
</evidence>
<feature type="region of interest" description="Disordered" evidence="1">
    <location>
        <begin position="230"/>
        <end position="251"/>
    </location>
</feature>
<accession>A0A1V8TQR4</accession>